<dbReference type="Pfam" id="PF00356">
    <property type="entry name" value="LacI"/>
    <property type="match status" value="1"/>
</dbReference>
<dbReference type="SMART" id="SM00354">
    <property type="entry name" value="HTH_LACI"/>
    <property type="match status" value="1"/>
</dbReference>
<reference evidence="5 6" key="1">
    <citation type="submission" date="2020-03" db="EMBL/GenBank/DDBJ databases">
        <title>Genomic Encyclopedia of Type Strains, Phase IV (KMG-IV): sequencing the most valuable type-strain genomes for metagenomic binning, comparative biology and taxonomic classification.</title>
        <authorList>
            <person name="Goeker M."/>
        </authorList>
    </citation>
    <scope>NUCLEOTIDE SEQUENCE [LARGE SCALE GENOMIC DNA]</scope>
    <source>
        <strain evidence="5 6">DSM 19867</strain>
    </source>
</reference>
<proteinExistence type="predicted"/>
<dbReference type="Gene3D" id="1.10.260.40">
    <property type="entry name" value="lambda repressor-like DNA-binding domains"/>
    <property type="match status" value="1"/>
</dbReference>
<keyword evidence="6" id="KW-1185">Reference proteome</keyword>
<gene>
    <name evidence="5" type="ORF">FHS83_003785</name>
</gene>
<dbReference type="CDD" id="cd01392">
    <property type="entry name" value="HTH_LacI"/>
    <property type="match status" value="1"/>
</dbReference>
<evidence type="ECO:0000256" key="2">
    <source>
        <dbReference type="ARBA" id="ARBA00023125"/>
    </source>
</evidence>
<keyword evidence="2" id="KW-0238">DNA-binding</keyword>
<organism evidence="5 6">
    <name type="scientific">Rhizomicrobium palustre</name>
    <dbReference type="NCBI Taxonomy" id="189966"/>
    <lineage>
        <taxon>Bacteria</taxon>
        <taxon>Pseudomonadati</taxon>
        <taxon>Pseudomonadota</taxon>
        <taxon>Alphaproteobacteria</taxon>
        <taxon>Micropepsales</taxon>
        <taxon>Micropepsaceae</taxon>
        <taxon>Rhizomicrobium</taxon>
    </lineage>
</organism>
<dbReference type="InterPro" id="IPR000843">
    <property type="entry name" value="HTH_LacI"/>
</dbReference>
<dbReference type="GO" id="GO:0003700">
    <property type="term" value="F:DNA-binding transcription factor activity"/>
    <property type="evidence" value="ECO:0007669"/>
    <property type="project" value="TreeGrafter"/>
</dbReference>
<dbReference type="Pfam" id="PF13377">
    <property type="entry name" value="Peripla_BP_3"/>
    <property type="match status" value="1"/>
</dbReference>
<protein>
    <submittedName>
        <fullName evidence="5">LacI family transcriptional regulator</fullName>
    </submittedName>
</protein>
<comment type="caution">
    <text evidence="5">The sequence shown here is derived from an EMBL/GenBank/DDBJ whole genome shotgun (WGS) entry which is preliminary data.</text>
</comment>
<name>A0A846N614_9PROT</name>
<evidence type="ECO:0000313" key="6">
    <source>
        <dbReference type="Proteomes" id="UP000570514"/>
    </source>
</evidence>
<dbReference type="PANTHER" id="PTHR30146:SF153">
    <property type="entry name" value="LACTOSE OPERON REPRESSOR"/>
    <property type="match status" value="1"/>
</dbReference>
<dbReference type="InterPro" id="IPR028082">
    <property type="entry name" value="Peripla_BP_I"/>
</dbReference>
<dbReference type="AlphaFoldDB" id="A0A846N614"/>
<dbReference type="SUPFAM" id="SSF53822">
    <property type="entry name" value="Periplasmic binding protein-like I"/>
    <property type="match status" value="1"/>
</dbReference>
<keyword evidence="1" id="KW-0805">Transcription regulation</keyword>
<dbReference type="InterPro" id="IPR010982">
    <property type="entry name" value="Lambda_DNA-bd_dom_sf"/>
</dbReference>
<dbReference type="CDD" id="cd01545">
    <property type="entry name" value="PBP1_SalR"/>
    <property type="match status" value="1"/>
</dbReference>
<dbReference type="GO" id="GO:0000976">
    <property type="term" value="F:transcription cis-regulatory region binding"/>
    <property type="evidence" value="ECO:0007669"/>
    <property type="project" value="TreeGrafter"/>
</dbReference>
<evidence type="ECO:0000313" key="5">
    <source>
        <dbReference type="EMBL" id="NIK90467.1"/>
    </source>
</evidence>
<dbReference type="EMBL" id="JAASRM010000001">
    <property type="protein sequence ID" value="NIK90467.1"/>
    <property type="molecule type" value="Genomic_DNA"/>
</dbReference>
<dbReference type="PANTHER" id="PTHR30146">
    <property type="entry name" value="LACI-RELATED TRANSCRIPTIONAL REPRESSOR"/>
    <property type="match status" value="1"/>
</dbReference>
<accession>A0A846N614</accession>
<dbReference type="Gene3D" id="3.40.50.2300">
    <property type="match status" value="2"/>
</dbReference>
<dbReference type="Proteomes" id="UP000570514">
    <property type="component" value="Unassembled WGS sequence"/>
</dbReference>
<evidence type="ECO:0000256" key="3">
    <source>
        <dbReference type="ARBA" id="ARBA00023163"/>
    </source>
</evidence>
<dbReference type="InterPro" id="IPR046335">
    <property type="entry name" value="LacI/GalR-like_sensor"/>
</dbReference>
<dbReference type="SUPFAM" id="SSF47413">
    <property type="entry name" value="lambda repressor-like DNA-binding domains"/>
    <property type="match status" value="1"/>
</dbReference>
<evidence type="ECO:0000259" key="4">
    <source>
        <dbReference type="PROSITE" id="PS50932"/>
    </source>
</evidence>
<evidence type="ECO:0000256" key="1">
    <source>
        <dbReference type="ARBA" id="ARBA00023015"/>
    </source>
</evidence>
<keyword evidence="3" id="KW-0804">Transcription</keyword>
<feature type="domain" description="HTH lacI-type" evidence="4">
    <location>
        <begin position="1"/>
        <end position="41"/>
    </location>
</feature>
<dbReference type="PROSITE" id="PS50932">
    <property type="entry name" value="HTH_LACI_2"/>
    <property type="match status" value="1"/>
</dbReference>
<sequence length="325" mass="34823">MTVSRVVNGESNVREATRDAVQKAMRELQFRPNKAARSLAGAQEIRIGLLYNNPSVAYFTALLLGALDGSSRNAAQLVVDKSEVGDAVAATQAVRTLIKGGINGILLTAPLSERSDLIAELKEQEVSIVGMATSSFTGEITCVGIDDFKAGYDLTKYLIGLGHSRIAFISGHPSHSSSRQRRAGFEAAIKEAGAKVEKPRVAQGDYSYRSGMEAAEELLSGKTAPTAIFASNDDMASGAMSVAHRKGLEVPKDLSVVGFDDTIASSLWPALTTIRQPVGEIAATAINLIAQEVRDRRNDRPVEIQNITVPHLLVERESAVPPRKR</sequence>